<gene>
    <name evidence="1" type="ORF">QE152_g9417</name>
</gene>
<evidence type="ECO:0000313" key="2">
    <source>
        <dbReference type="Proteomes" id="UP001458880"/>
    </source>
</evidence>
<dbReference type="InterPro" id="IPR043502">
    <property type="entry name" value="DNA/RNA_pol_sf"/>
</dbReference>
<reference evidence="1 2" key="1">
    <citation type="journal article" date="2024" name="BMC Genomics">
        <title>De novo assembly and annotation of Popillia japonica's genome with initial clues to its potential as an invasive pest.</title>
        <authorList>
            <person name="Cucini C."/>
            <person name="Boschi S."/>
            <person name="Funari R."/>
            <person name="Cardaioli E."/>
            <person name="Iannotti N."/>
            <person name="Marturano G."/>
            <person name="Paoli F."/>
            <person name="Bruttini M."/>
            <person name="Carapelli A."/>
            <person name="Frati F."/>
            <person name="Nardi F."/>
        </authorList>
    </citation>
    <scope>NUCLEOTIDE SEQUENCE [LARGE SCALE GENOMIC DNA]</scope>
    <source>
        <strain evidence="1">DMR45628</strain>
    </source>
</reference>
<dbReference type="Pfam" id="PF13975">
    <property type="entry name" value="gag-asp_proteas"/>
    <property type="match status" value="1"/>
</dbReference>
<organism evidence="1 2">
    <name type="scientific">Popillia japonica</name>
    <name type="common">Japanese beetle</name>
    <dbReference type="NCBI Taxonomy" id="7064"/>
    <lineage>
        <taxon>Eukaryota</taxon>
        <taxon>Metazoa</taxon>
        <taxon>Ecdysozoa</taxon>
        <taxon>Arthropoda</taxon>
        <taxon>Hexapoda</taxon>
        <taxon>Insecta</taxon>
        <taxon>Pterygota</taxon>
        <taxon>Neoptera</taxon>
        <taxon>Endopterygota</taxon>
        <taxon>Coleoptera</taxon>
        <taxon>Polyphaga</taxon>
        <taxon>Scarabaeiformia</taxon>
        <taxon>Scarabaeidae</taxon>
        <taxon>Rutelinae</taxon>
        <taxon>Popillia</taxon>
    </lineage>
</organism>
<accession>A0AAW1LYK8</accession>
<proteinExistence type="predicted"/>
<dbReference type="Proteomes" id="UP001458880">
    <property type="component" value="Unassembled WGS sequence"/>
</dbReference>
<dbReference type="EMBL" id="JASPKY010000080">
    <property type="protein sequence ID" value="KAK9738999.1"/>
    <property type="molecule type" value="Genomic_DNA"/>
</dbReference>
<sequence>MFTQKPNDNRPYLNVNILGQNFLALIDSGSCSSILGSAGLGYLDKWNVPLKSDNSLQVSTADGSVQTCIGYLDLPVRVNNIVKEIKILIIPSVEHQLILGIDFLESFGFTVNFADLSCIPPLCTVNTICPFGKLSDTQKADLETVASLYRCSPLWLVKKSNGKFRICFDGRKLNSVTVSDAYPMPLIDSIITKIRVVFALMVGN</sequence>
<dbReference type="Gene3D" id="3.10.10.10">
    <property type="entry name" value="HIV Type 1 Reverse Transcriptase, subunit A, domain 1"/>
    <property type="match status" value="1"/>
</dbReference>
<dbReference type="InterPro" id="IPR043128">
    <property type="entry name" value="Rev_trsase/Diguanyl_cyclase"/>
</dbReference>
<name>A0AAW1LYK8_POPJA</name>
<evidence type="ECO:0008006" key="3">
    <source>
        <dbReference type="Google" id="ProtNLM"/>
    </source>
</evidence>
<dbReference type="SUPFAM" id="SSF50630">
    <property type="entry name" value="Acid proteases"/>
    <property type="match status" value="1"/>
</dbReference>
<protein>
    <recommendedName>
        <fullName evidence="3">Peptidase A2 domain-containing protein</fullName>
    </recommendedName>
</protein>
<dbReference type="SUPFAM" id="SSF56672">
    <property type="entry name" value="DNA/RNA polymerases"/>
    <property type="match status" value="1"/>
</dbReference>
<dbReference type="AlphaFoldDB" id="A0AAW1LYK8"/>
<dbReference type="Gene3D" id="3.30.70.270">
    <property type="match status" value="1"/>
</dbReference>
<evidence type="ECO:0000313" key="1">
    <source>
        <dbReference type="EMBL" id="KAK9738999.1"/>
    </source>
</evidence>
<dbReference type="GO" id="GO:0071897">
    <property type="term" value="P:DNA biosynthetic process"/>
    <property type="evidence" value="ECO:0007669"/>
    <property type="project" value="UniProtKB-ARBA"/>
</dbReference>
<dbReference type="InterPro" id="IPR021109">
    <property type="entry name" value="Peptidase_aspartic_dom_sf"/>
</dbReference>
<comment type="caution">
    <text evidence="1">The sequence shown here is derived from an EMBL/GenBank/DDBJ whole genome shotgun (WGS) entry which is preliminary data.</text>
</comment>
<dbReference type="Gene3D" id="2.40.70.10">
    <property type="entry name" value="Acid Proteases"/>
    <property type="match status" value="1"/>
</dbReference>
<keyword evidence="2" id="KW-1185">Reference proteome</keyword>
<dbReference type="CDD" id="cd00303">
    <property type="entry name" value="retropepsin_like"/>
    <property type="match status" value="1"/>
</dbReference>